<dbReference type="AlphaFoldDB" id="D3BQG6"/>
<name>D3BQG6_HETP5</name>
<protein>
    <submittedName>
        <fullName evidence="1">Uncharacterized protein</fullName>
    </submittedName>
</protein>
<sequence length="88" mass="9822">MPEVSLGFMTEQESLLQSEDSFLIDDAGADITSTINGDDEPIITPEHKEELKQGFGHKTMYVHIWYSNMTGPGMVGIALQFQQAGWFL</sequence>
<dbReference type="RefSeq" id="XP_020428518.1">
    <property type="nucleotide sequence ID" value="XM_020580933.1"/>
</dbReference>
<comment type="caution">
    <text evidence="1">The sequence shown here is derived from an EMBL/GenBank/DDBJ whole genome shotgun (WGS) entry which is preliminary data.</text>
</comment>
<accession>D3BQG6</accession>
<dbReference type="Proteomes" id="UP000001396">
    <property type="component" value="Unassembled WGS sequence"/>
</dbReference>
<organism evidence="1 2">
    <name type="scientific">Heterostelium pallidum (strain ATCC 26659 / Pp 5 / PN500)</name>
    <name type="common">Cellular slime mold</name>
    <name type="synonym">Polysphondylium pallidum</name>
    <dbReference type="NCBI Taxonomy" id="670386"/>
    <lineage>
        <taxon>Eukaryota</taxon>
        <taxon>Amoebozoa</taxon>
        <taxon>Evosea</taxon>
        <taxon>Eumycetozoa</taxon>
        <taxon>Dictyostelia</taxon>
        <taxon>Acytosteliales</taxon>
        <taxon>Acytosteliaceae</taxon>
        <taxon>Heterostelium</taxon>
    </lineage>
</organism>
<proteinExistence type="predicted"/>
<gene>
    <name evidence="1" type="ORF">PPL_10151</name>
</gene>
<dbReference type="InParanoid" id="D3BQG6"/>
<keyword evidence="2" id="KW-1185">Reference proteome</keyword>
<reference evidence="1 2" key="1">
    <citation type="journal article" date="2011" name="Genome Res.">
        <title>Phylogeny-wide analysis of social amoeba genomes highlights ancient origins for complex intercellular communication.</title>
        <authorList>
            <person name="Heidel A.J."/>
            <person name="Lawal H.M."/>
            <person name="Felder M."/>
            <person name="Schilde C."/>
            <person name="Helps N.R."/>
            <person name="Tunggal B."/>
            <person name="Rivero F."/>
            <person name="John U."/>
            <person name="Schleicher M."/>
            <person name="Eichinger L."/>
            <person name="Platzer M."/>
            <person name="Noegel A.A."/>
            <person name="Schaap P."/>
            <person name="Gloeckner G."/>
        </authorList>
    </citation>
    <scope>NUCLEOTIDE SEQUENCE [LARGE SCALE GENOMIC DNA]</scope>
    <source>
        <strain evidence="2">ATCC 26659 / Pp 5 / PN500</strain>
    </source>
</reference>
<evidence type="ECO:0000313" key="1">
    <source>
        <dbReference type="EMBL" id="EFA76386.1"/>
    </source>
</evidence>
<evidence type="ECO:0000313" key="2">
    <source>
        <dbReference type="Proteomes" id="UP000001396"/>
    </source>
</evidence>
<dbReference type="GeneID" id="31365622"/>
<dbReference type="EMBL" id="ADBJ01000047">
    <property type="protein sequence ID" value="EFA76386.1"/>
    <property type="molecule type" value="Genomic_DNA"/>
</dbReference>